<sequence length="443" mass="50398">MTIKSALEEYLKCYEERGYFSGSLLIARNKEILLQKAIGYANLEHNAPNTTKTKFRIGSITKSFTAMAILLLCQKGVLHLEDPINLHLDGLASGDKVTIHHLLTHTSGIPNFTSFPDYWSTTMRMPSTLPEIIRSFAQLPLDFTPGTRYHYSNSGYILLTAIIEKASCTSYANYLRENIWAPLGMVDTGCEEHRSVIKGLATGYTAWEEIIHSEYMDMTIPRGAYGMYSTVEDLWKWDQALYTEKLIDAEWLAKMFEPYQFGYGYGWAVDQQAGKKVISHFGDINGFHSDMYRIVDDQLVVIALSNVNLTPVTKLTRDLVKITAGEELHQPLSLISSFMKETPEAINRSVGTYVDSKDERMKVEITEEPHGIFVTHPKMYGVPYKFRLHLVAQSEESIEWITGIVYETFKVHLQADQSIRKLTFTDEYGKVYRLTLSATAKRS</sequence>
<evidence type="ECO:0000259" key="3">
    <source>
        <dbReference type="Pfam" id="PF00144"/>
    </source>
</evidence>
<evidence type="ECO:0000256" key="2">
    <source>
        <dbReference type="ARBA" id="ARBA00023136"/>
    </source>
</evidence>
<comment type="subcellular location">
    <subcellularLocation>
        <location evidence="1">Membrane</location>
    </subcellularLocation>
</comment>
<proteinExistence type="predicted"/>
<protein>
    <recommendedName>
        <fullName evidence="3">Beta-lactamase-related domain-containing protein</fullName>
    </recommendedName>
</protein>
<dbReference type="RefSeq" id="WP_055745416.1">
    <property type="nucleotide sequence ID" value="NZ_LJJB01000010.1"/>
</dbReference>
<evidence type="ECO:0000313" key="4">
    <source>
        <dbReference type="EMBL" id="KQL46334.1"/>
    </source>
</evidence>
<dbReference type="SUPFAM" id="SSF56601">
    <property type="entry name" value="beta-lactamase/transpeptidase-like"/>
    <property type="match status" value="1"/>
</dbReference>
<dbReference type="InterPro" id="IPR012338">
    <property type="entry name" value="Beta-lactam/transpept-like"/>
</dbReference>
<gene>
    <name evidence="4" type="ORF">AN963_15335</name>
</gene>
<dbReference type="PANTHER" id="PTHR46825:SF11">
    <property type="entry name" value="PENICILLIN-BINDING PROTEIN 4"/>
    <property type="match status" value="1"/>
</dbReference>
<evidence type="ECO:0000256" key="1">
    <source>
        <dbReference type="ARBA" id="ARBA00004370"/>
    </source>
</evidence>
<dbReference type="Pfam" id="PF00144">
    <property type="entry name" value="Beta-lactamase"/>
    <property type="match status" value="1"/>
</dbReference>
<dbReference type="Proteomes" id="UP000051063">
    <property type="component" value="Unassembled WGS sequence"/>
</dbReference>
<dbReference type="InterPro" id="IPR050491">
    <property type="entry name" value="AmpC-like"/>
</dbReference>
<feature type="domain" description="Beta-lactamase-related" evidence="3">
    <location>
        <begin position="16"/>
        <end position="311"/>
    </location>
</feature>
<evidence type="ECO:0000313" key="5">
    <source>
        <dbReference type="Proteomes" id="UP000051063"/>
    </source>
</evidence>
<keyword evidence="2" id="KW-0472">Membrane</keyword>
<name>A0ABR5N7G8_BRECH</name>
<organism evidence="4 5">
    <name type="scientific">Brevibacillus choshinensis</name>
    <dbReference type="NCBI Taxonomy" id="54911"/>
    <lineage>
        <taxon>Bacteria</taxon>
        <taxon>Bacillati</taxon>
        <taxon>Bacillota</taxon>
        <taxon>Bacilli</taxon>
        <taxon>Bacillales</taxon>
        <taxon>Paenibacillaceae</taxon>
        <taxon>Brevibacillus</taxon>
    </lineage>
</organism>
<comment type="caution">
    <text evidence="4">The sequence shown here is derived from an EMBL/GenBank/DDBJ whole genome shotgun (WGS) entry which is preliminary data.</text>
</comment>
<dbReference type="PANTHER" id="PTHR46825">
    <property type="entry name" value="D-ALANYL-D-ALANINE-CARBOXYPEPTIDASE/ENDOPEPTIDASE AMPH"/>
    <property type="match status" value="1"/>
</dbReference>
<dbReference type="EMBL" id="LJJB01000010">
    <property type="protein sequence ID" value="KQL46334.1"/>
    <property type="molecule type" value="Genomic_DNA"/>
</dbReference>
<keyword evidence="5" id="KW-1185">Reference proteome</keyword>
<accession>A0ABR5N7G8</accession>
<dbReference type="InterPro" id="IPR001466">
    <property type="entry name" value="Beta-lactam-related"/>
</dbReference>
<reference evidence="4 5" key="1">
    <citation type="submission" date="2015-09" db="EMBL/GenBank/DDBJ databases">
        <title>Genome sequencing project for genomic taxonomy and phylogenomics of Bacillus-like bacteria.</title>
        <authorList>
            <person name="Liu B."/>
            <person name="Wang J."/>
            <person name="Zhu Y."/>
            <person name="Liu G."/>
            <person name="Chen Q."/>
            <person name="Chen Z."/>
            <person name="Lan J."/>
            <person name="Che J."/>
            <person name="Ge C."/>
            <person name="Shi H."/>
            <person name="Pan Z."/>
            <person name="Liu X."/>
        </authorList>
    </citation>
    <scope>NUCLEOTIDE SEQUENCE [LARGE SCALE GENOMIC DNA]</scope>
    <source>
        <strain evidence="4 5">DSM 8552</strain>
    </source>
</reference>
<dbReference type="Gene3D" id="3.40.710.10">
    <property type="entry name" value="DD-peptidase/beta-lactamase superfamily"/>
    <property type="match status" value="1"/>
</dbReference>